<dbReference type="InterPro" id="IPR036390">
    <property type="entry name" value="WH_DNA-bd_sf"/>
</dbReference>
<reference evidence="2 3" key="1">
    <citation type="submission" date="2015-01" db="EMBL/GenBank/DDBJ databases">
        <title>Genome sequence of bacillus megaterium Q3.</title>
        <authorList>
            <person name="Wang Y."/>
            <person name="Luo K."/>
            <person name="Bai L."/>
            <person name="Luo F."/>
        </authorList>
    </citation>
    <scope>NUCLEOTIDE SEQUENCE [LARGE SCALE GENOMIC DNA]</scope>
    <source>
        <strain evidence="2 3">Q3</strain>
    </source>
</reference>
<evidence type="ECO:0000313" key="2">
    <source>
        <dbReference type="EMBL" id="AKP78476.1"/>
    </source>
</evidence>
<dbReference type="NCBIfam" id="NF006931">
    <property type="entry name" value="PRK09416.1"/>
    <property type="match status" value="1"/>
</dbReference>
<dbReference type="RefSeq" id="WP_034268417.1">
    <property type="nucleotide sequence ID" value="NZ_CP010586.1"/>
</dbReference>
<dbReference type="Gene3D" id="1.10.10.10">
    <property type="entry name" value="Winged helix-like DNA-binding domain superfamily/Winged helix DNA-binding domain"/>
    <property type="match status" value="1"/>
</dbReference>
<dbReference type="Pfam" id="PF03551">
    <property type="entry name" value="PadR"/>
    <property type="match status" value="1"/>
</dbReference>
<dbReference type="InterPro" id="IPR005149">
    <property type="entry name" value="Tscrpt_reg_PadR_N"/>
</dbReference>
<protein>
    <submittedName>
        <fullName evidence="2">Lineage-specific thermal regulator protein</fullName>
    </submittedName>
</protein>
<evidence type="ECO:0000313" key="3">
    <source>
        <dbReference type="Proteomes" id="UP000036410"/>
    </source>
</evidence>
<gene>
    <name evidence="2" type="ORF">AS52_03515</name>
</gene>
<organism evidence="2 3">
    <name type="scientific">Priestia megaterium Q3</name>
    <dbReference type="NCBI Taxonomy" id="1452722"/>
    <lineage>
        <taxon>Bacteria</taxon>
        <taxon>Bacillati</taxon>
        <taxon>Bacillota</taxon>
        <taxon>Bacilli</taxon>
        <taxon>Bacillales</taxon>
        <taxon>Bacillaceae</taxon>
        <taxon>Priestia</taxon>
    </lineage>
</organism>
<accession>A0A806U2A3</accession>
<feature type="domain" description="Transcription regulator PadR N-terminal" evidence="1">
    <location>
        <begin position="52"/>
        <end position="116"/>
    </location>
</feature>
<dbReference type="SUPFAM" id="SSF46785">
    <property type="entry name" value="Winged helix' DNA-binding domain"/>
    <property type="match status" value="1"/>
</dbReference>
<dbReference type="AlphaFoldDB" id="A0A806U2A3"/>
<name>A0A806U2A3_PRIMG</name>
<sequence length="135" mass="15907">MDKRLKNLRKTMDREVFAQLKFTESHKKSIREKIKQETHSDEEILIAMMQLLVQEKTGYELVSLLQSRGILNFKENEGSLYVILHRLELKGILTSSWQEDGAKFYQLNKKGCRLLKKVEEQPLSNQMSFKEIFEG</sequence>
<dbReference type="EMBL" id="CP010586">
    <property type="protein sequence ID" value="AKP78476.1"/>
    <property type="molecule type" value="Genomic_DNA"/>
</dbReference>
<dbReference type="Proteomes" id="UP000036410">
    <property type="component" value="Chromosome"/>
</dbReference>
<evidence type="ECO:0000259" key="1">
    <source>
        <dbReference type="Pfam" id="PF03551"/>
    </source>
</evidence>
<proteinExistence type="predicted"/>
<dbReference type="InterPro" id="IPR036388">
    <property type="entry name" value="WH-like_DNA-bd_sf"/>
</dbReference>